<evidence type="ECO:0008006" key="3">
    <source>
        <dbReference type="Google" id="ProtNLM"/>
    </source>
</evidence>
<evidence type="ECO:0000313" key="1">
    <source>
        <dbReference type="EMBL" id="CAD8118442.1"/>
    </source>
</evidence>
<keyword evidence="2" id="KW-1185">Reference proteome</keyword>
<reference evidence="1" key="1">
    <citation type="submission" date="2021-01" db="EMBL/GenBank/DDBJ databases">
        <authorList>
            <consortium name="Genoscope - CEA"/>
            <person name="William W."/>
        </authorList>
    </citation>
    <scope>NUCLEOTIDE SEQUENCE</scope>
</reference>
<organism evidence="1 2">
    <name type="scientific">Paramecium primaurelia</name>
    <dbReference type="NCBI Taxonomy" id="5886"/>
    <lineage>
        <taxon>Eukaryota</taxon>
        <taxon>Sar</taxon>
        <taxon>Alveolata</taxon>
        <taxon>Ciliophora</taxon>
        <taxon>Intramacronucleata</taxon>
        <taxon>Oligohymenophorea</taxon>
        <taxon>Peniculida</taxon>
        <taxon>Parameciidae</taxon>
        <taxon>Paramecium</taxon>
    </lineage>
</organism>
<comment type="caution">
    <text evidence="1">The sequence shown here is derived from an EMBL/GenBank/DDBJ whole genome shotgun (WGS) entry which is preliminary data.</text>
</comment>
<proteinExistence type="predicted"/>
<dbReference type="AlphaFoldDB" id="A0A8S1QTF0"/>
<dbReference type="Proteomes" id="UP000688137">
    <property type="component" value="Unassembled WGS sequence"/>
</dbReference>
<name>A0A8S1QTF0_PARPR</name>
<protein>
    <recommendedName>
        <fullName evidence="3">G domain-containing protein</fullName>
    </recommendedName>
</protein>
<dbReference type="EMBL" id="CAJJDM010000249">
    <property type="protein sequence ID" value="CAD8118442.1"/>
    <property type="molecule type" value="Genomic_DNA"/>
</dbReference>
<gene>
    <name evidence="1" type="ORF">PPRIM_AZ9-3.1.T2400002</name>
</gene>
<accession>A0A8S1QTF0</accession>
<sequence>MSIILLGQIGSGNTTLQNKITQSNEKTFTGGDSVTMNIFKKKSCFGSGFSVLDIPSYDSYSKNVNYYVSVLSALSEGPLNRLIIVVKFNQTRIIIEDVKKILRTFYNYCSLITVIITFWDLCEIGEKQENKRDIEKMLGQYKINSVLFFEKNDSSEIICQQIDQIIAKSESQNIILQEDHYLKNIYMNQEYDGEIFEIEMLKDHYIAYYYNFYKQAIKLIQDQTVPLGLQADYFSALAQFALKTKQQFIAFKIHFEMKNTLFKYYSGIVDKLNQKIYSGHHFSNYIKKCNYCNQIWLKTSGCSSYTVCGQIDDNHEDHLIKYESPPLKFDCTYHKEKLEIKPNETVRALIITLNEQNRQNLKTNEQNMQQFQYIQLGYKFAKVGRMGCKSKIDWRHMIPLTKDELNEVLGILDERFCDYLDDLEKVYNQRTAIYESQLKNEIEKKIQEQKTKLQKQ</sequence>
<evidence type="ECO:0000313" key="2">
    <source>
        <dbReference type="Proteomes" id="UP000688137"/>
    </source>
</evidence>